<name>A0A917ASA5_9BACI</name>
<evidence type="ECO:0000259" key="2">
    <source>
        <dbReference type="Pfam" id="PF01370"/>
    </source>
</evidence>
<dbReference type="InterPro" id="IPR001509">
    <property type="entry name" value="Epimerase_deHydtase"/>
</dbReference>
<dbReference type="SUPFAM" id="SSF51735">
    <property type="entry name" value="NAD(P)-binding Rossmann-fold domains"/>
    <property type="match status" value="1"/>
</dbReference>
<keyword evidence="4" id="KW-1185">Reference proteome</keyword>
<evidence type="ECO:0000313" key="3">
    <source>
        <dbReference type="EMBL" id="GGE72113.1"/>
    </source>
</evidence>
<comment type="caution">
    <text evidence="3">The sequence shown here is derived from an EMBL/GenBank/DDBJ whole genome shotgun (WGS) entry which is preliminary data.</text>
</comment>
<reference evidence="3" key="1">
    <citation type="journal article" date="2014" name="Int. J. Syst. Evol. Microbiol.">
        <title>Complete genome sequence of Corynebacterium casei LMG S-19264T (=DSM 44701T), isolated from a smear-ripened cheese.</title>
        <authorList>
            <consortium name="US DOE Joint Genome Institute (JGI-PGF)"/>
            <person name="Walter F."/>
            <person name="Albersmeier A."/>
            <person name="Kalinowski J."/>
            <person name="Ruckert C."/>
        </authorList>
    </citation>
    <scope>NUCLEOTIDE SEQUENCE</scope>
    <source>
        <strain evidence="3">CGMCC 1.12698</strain>
    </source>
</reference>
<comment type="similarity">
    <text evidence="1">Belongs to the NAD(P)-dependent epimerase/dehydratase family.</text>
</comment>
<protein>
    <submittedName>
        <fullName evidence="3">UDP-glucose 4-epimerase</fullName>
    </submittedName>
</protein>
<dbReference type="EMBL" id="BMFK01000001">
    <property type="protein sequence ID" value="GGE72113.1"/>
    <property type="molecule type" value="Genomic_DNA"/>
</dbReference>
<evidence type="ECO:0000256" key="1">
    <source>
        <dbReference type="ARBA" id="ARBA00007637"/>
    </source>
</evidence>
<sequence>MKETILVTGGAGFIGSHICERYAKDGHTVIIVDDLSSGGHDNMESFIKRDNVYFYEVNIMDKGALRTIFEKRRPTVINHHAAQKSVPYSVENPLFDIEINMTGLLHLITLVEEFPIKNFIYVSSGGALSKEITSNEQSIETDTPQFASPYSITKFAGEQYIRLYSKLFKFDFAILRYANVYGPRQVSEGESGVIPIFVNNILAGRESKLMTYPDMPRGCTRDYVYVSDIVEANVLCLEKKVNDSVNLSSSTEAPILDIYEVVQDVFQSSLMIHIKGPRAGDVKRSVLCNKRAKDVLGWEPKVQLREGVEALRNYILHI</sequence>
<accession>A0A917ASA5</accession>
<dbReference type="Gene3D" id="3.90.25.10">
    <property type="entry name" value="UDP-galactose 4-epimerase, domain 1"/>
    <property type="match status" value="1"/>
</dbReference>
<feature type="domain" description="NAD-dependent epimerase/dehydratase" evidence="2">
    <location>
        <begin position="5"/>
        <end position="246"/>
    </location>
</feature>
<dbReference type="RefSeq" id="WP_188388446.1">
    <property type="nucleotide sequence ID" value="NZ_BMFK01000001.1"/>
</dbReference>
<dbReference type="AlphaFoldDB" id="A0A917ASA5"/>
<dbReference type="Pfam" id="PF01370">
    <property type="entry name" value="Epimerase"/>
    <property type="match status" value="1"/>
</dbReference>
<gene>
    <name evidence="3" type="ORF">GCM10007140_22570</name>
</gene>
<evidence type="ECO:0000313" key="4">
    <source>
        <dbReference type="Proteomes" id="UP000605259"/>
    </source>
</evidence>
<dbReference type="Proteomes" id="UP000605259">
    <property type="component" value="Unassembled WGS sequence"/>
</dbReference>
<reference evidence="3" key="2">
    <citation type="submission" date="2020-09" db="EMBL/GenBank/DDBJ databases">
        <authorList>
            <person name="Sun Q."/>
            <person name="Zhou Y."/>
        </authorList>
    </citation>
    <scope>NUCLEOTIDE SEQUENCE</scope>
    <source>
        <strain evidence="3">CGMCC 1.12698</strain>
    </source>
</reference>
<dbReference type="PANTHER" id="PTHR43000">
    <property type="entry name" value="DTDP-D-GLUCOSE 4,6-DEHYDRATASE-RELATED"/>
    <property type="match status" value="1"/>
</dbReference>
<proteinExistence type="inferred from homology"/>
<dbReference type="InterPro" id="IPR036291">
    <property type="entry name" value="NAD(P)-bd_dom_sf"/>
</dbReference>
<dbReference type="Gene3D" id="3.40.50.720">
    <property type="entry name" value="NAD(P)-binding Rossmann-like Domain"/>
    <property type="match status" value="1"/>
</dbReference>
<organism evidence="3 4">
    <name type="scientific">Priestia taiwanensis</name>
    <dbReference type="NCBI Taxonomy" id="1347902"/>
    <lineage>
        <taxon>Bacteria</taxon>
        <taxon>Bacillati</taxon>
        <taxon>Bacillota</taxon>
        <taxon>Bacilli</taxon>
        <taxon>Bacillales</taxon>
        <taxon>Bacillaceae</taxon>
        <taxon>Priestia</taxon>
    </lineage>
</organism>